<sequence>MLTWRRPRGGAALLAGGRWRGCGRRGFGGGEGGAEGGPAVLGEDLLDVARQDLVQGGGVPVHDAVRGPVPGECGETGGAAWS</sequence>
<dbReference type="AlphaFoldDB" id="A0A640SC03"/>
<feature type="region of interest" description="Disordered" evidence="1">
    <location>
        <begin position="58"/>
        <end position="82"/>
    </location>
</feature>
<evidence type="ECO:0000313" key="3">
    <source>
        <dbReference type="Proteomes" id="UP000435837"/>
    </source>
</evidence>
<organism evidence="2 3">
    <name type="scientific">Streptomyces caniferus</name>
    <dbReference type="NCBI Taxonomy" id="285557"/>
    <lineage>
        <taxon>Bacteria</taxon>
        <taxon>Bacillati</taxon>
        <taxon>Actinomycetota</taxon>
        <taxon>Actinomycetes</taxon>
        <taxon>Kitasatosporales</taxon>
        <taxon>Streptomycetaceae</taxon>
        <taxon>Streptomyces</taxon>
    </lineage>
</organism>
<dbReference type="EMBL" id="BLIN01000005">
    <property type="protein sequence ID" value="GFE08568.1"/>
    <property type="molecule type" value="Genomic_DNA"/>
</dbReference>
<gene>
    <name evidence="2" type="ORF">Scani_48360</name>
</gene>
<evidence type="ECO:0000256" key="1">
    <source>
        <dbReference type="SAM" id="MobiDB-lite"/>
    </source>
</evidence>
<comment type="caution">
    <text evidence="2">The sequence shown here is derived from an EMBL/GenBank/DDBJ whole genome shotgun (WGS) entry which is preliminary data.</text>
</comment>
<protein>
    <submittedName>
        <fullName evidence="2">Uncharacterized protein</fullName>
    </submittedName>
</protein>
<name>A0A640SC03_9ACTN</name>
<accession>A0A640SC03</accession>
<dbReference type="Proteomes" id="UP000435837">
    <property type="component" value="Unassembled WGS sequence"/>
</dbReference>
<proteinExistence type="predicted"/>
<evidence type="ECO:0000313" key="2">
    <source>
        <dbReference type="EMBL" id="GFE08568.1"/>
    </source>
</evidence>
<reference evidence="2 3" key="1">
    <citation type="submission" date="2019-12" db="EMBL/GenBank/DDBJ databases">
        <title>Whole genome shotgun sequence of Streptomyces caniferus NBRC 15389.</title>
        <authorList>
            <person name="Ichikawa N."/>
            <person name="Kimura A."/>
            <person name="Kitahashi Y."/>
            <person name="Komaki H."/>
            <person name="Tamura T."/>
        </authorList>
    </citation>
    <scope>NUCLEOTIDE SEQUENCE [LARGE SCALE GENOMIC DNA]</scope>
    <source>
        <strain evidence="2 3">NBRC 15389</strain>
    </source>
</reference>